<feature type="compositionally biased region" description="Polar residues" evidence="1">
    <location>
        <begin position="1"/>
        <end position="33"/>
    </location>
</feature>
<evidence type="ECO:0000313" key="3">
    <source>
        <dbReference type="Proteomes" id="UP000694843"/>
    </source>
</evidence>
<dbReference type="SUPFAM" id="SSF52540">
    <property type="entry name" value="P-loop containing nucleoside triphosphate hydrolases"/>
    <property type="match status" value="1"/>
</dbReference>
<dbReference type="Pfam" id="PF05729">
    <property type="entry name" value="NACHT"/>
    <property type="match status" value="1"/>
</dbReference>
<feature type="region of interest" description="Disordered" evidence="1">
    <location>
        <begin position="284"/>
        <end position="304"/>
    </location>
</feature>
<dbReference type="Proteomes" id="UP000694843">
    <property type="component" value="Unplaced"/>
</dbReference>
<feature type="compositionally biased region" description="Basic residues" evidence="1">
    <location>
        <begin position="245"/>
        <end position="254"/>
    </location>
</feature>
<feature type="domain" description="NACHT" evidence="2">
    <location>
        <begin position="634"/>
        <end position="785"/>
    </location>
</feature>
<sequence>MSQQRPALQTAASQDDSSGHTSDTTRSAVQTHDSSQRLEDLLTGLGKSFQETVEKMKCNEMKTDKLSSEVHEIKEEVSTIKSTLDQVLKLLQRSTISSCSETNSEVLACSSENCEVLVERDQASDSCAVLNFDTSAVVPESDTDTYEQKPIDVDTFSLNAIFENANDVDNSTIIKPPPEELYEDIAADHDMNLASVFNSGSEEEDIASKEKSTVVFRHRDTKFAGPVELKRSDLSSFKVSRKVSRSSKAQKKAQKNTGGKFKCSSDSKILKDDDSTIVKEHILSSNAPSSEGGNLPELSTVSTSEPVNLSTITMQGCVDEDNITTTPDTSSLTACTHDSSDVNKATASVNPTFHDKSHDPSPRLGAIPISLLPQSEVNRYRNAALVQKLIPDALLTLFLWICHDKVQNDDYLSYVLGKLKISTNDLKGKHHVSASELKTLKGNDASSFDITLQVKLIKLLTDIGDCPHTTIEEHVASTPECLLWRVKDFRNEVSHKIKTSSTSSDVFDAAKNVLIELFFIIGCSKLNVERKIVDEQIEKIEAAFEGIANTDHERKCIERQYVFRTEAFSESQSYWKEYCTTEAVPFDGTVVDSESIFHPMELYVEERSSGNVSASAKESYRQILKRTRLDGRRATILIGVGGSGKSVVVKNIALQFLEIIDAEVDFLNEIHLLLFLECRDRSTDSLEKVLQNNFPISCRKISIENAVDCFCSIGSLIIVDGYDEVNESSSEVINQILRRMKSMSSCQILFTTRDHKAEQLKGLLSSYGIKFSKFELVPLSEEAEQLKFLQRYEMHLSDGDHSFERMTESFKKLLPDVKQFFVHPINLVLFYSLYKHSFETIASLETVNDVIEQMLILYEKFLAQKLLDRPFANQECFIREALEEIYQFAFDCISENKIMMSEEDMRPVERCLVKKFRDWDLLKTLDINVVKSVVFLTKKLPSPKPHLVYQFYHKGVQEIMAARIFFKSMKSEPDLALQTLLNRSSIKNRETWHEFNRYQNVLLFVMSYLAQPSNIDILKHREPELRSIFSSIGVDMKYNSEIVLTKPHCEALVSLSITMMKNLSLWITRSHREYQAAFVMLKSFQPESLHIDYRQDGDLPSSLKDLLRLIKHKFEGTLQLFFSSSFNNFTPLDSVVQEMVPFSGACSVQATKSIISGLSSANGLPKTVHLLNRRRCRLAEAHNDPGASRSQVWT</sequence>
<accession>A0A979FUI9</accession>
<name>A0A979FUI9_HYAAZ</name>
<feature type="region of interest" description="Disordered" evidence="1">
    <location>
        <begin position="245"/>
        <end position="265"/>
    </location>
</feature>
<evidence type="ECO:0000313" key="4">
    <source>
        <dbReference type="RefSeq" id="XP_047739765.1"/>
    </source>
</evidence>
<evidence type="ECO:0000259" key="2">
    <source>
        <dbReference type="Pfam" id="PF05729"/>
    </source>
</evidence>
<reference evidence="4" key="1">
    <citation type="submission" date="2025-08" db="UniProtKB">
        <authorList>
            <consortium name="RefSeq"/>
        </authorList>
    </citation>
    <scope>IDENTIFICATION</scope>
    <source>
        <tissue evidence="4">Whole organism</tissue>
    </source>
</reference>
<proteinExistence type="predicted"/>
<dbReference type="AlphaFoldDB" id="A0A979FUI9"/>
<dbReference type="InterPro" id="IPR027417">
    <property type="entry name" value="P-loop_NTPase"/>
</dbReference>
<dbReference type="Gene3D" id="3.40.50.300">
    <property type="entry name" value="P-loop containing nucleotide triphosphate hydrolases"/>
    <property type="match status" value="1"/>
</dbReference>
<dbReference type="KEGG" id="hazt:108677393"/>
<keyword evidence="3" id="KW-1185">Reference proteome</keyword>
<dbReference type="RefSeq" id="XP_047739765.1">
    <property type="nucleotide sequence ID" value="XM_047883809.1"/>
</dbReference>
<gene>
    <name evidence="4" type="primary">LOC108677393</name>
</gene>
<dbReference type="GeneID" id="108677393"/>
<evidence type="ECO:0000256" key="1">
    <source>
        <dbReference type="SAM" id="MobiDB-lite"/>
    </source>
</evidence>
<organism evidence="3 4">
    <name type="scientific">Hyalella azteca</name>
    <name type="common">Amphipod</name>
    <dbReference type="NCBI Taxonomy" id="294128"/>
    <lineage>
        <taxon>Eukaryota</taxon>
        <taxon>Metazoa</taxon>
        <taxon>Ecdysozoa</taxon>
        <taxon>Arthropoda</taxon>
        <taxon>Crustacea</taxon>
        <taxon>Multicrustacea</taxon>
        <taxon>Malacostraca</taxon>
        <taxon>Eumalacostraca</taxon>
        <taxon>Peracarida</taxon>
        <taxon>Amphipoda</taxon>
        <taxon>Senticaudata</taxon>
        <taxon>Talitrida</taxon>
        <taxon>Talitroidea</taxon>
        <taxon>Hyalellidae</taxon>
        <taxon>Hyalella</taxon>
    </lineage>
</organism>
<dbReference type="OrthoDB" id="6377406at2759"/>
<feature type="region of interest" description="Disordered" evidence="1">
    <location>
        <begin position="1"/>
        <end position="41"/>
    </location>
</feature>
<protein>
    <submittedName>
        <fullName evidence="4">Uncharacterized protein LOC108677393</fullName>
    </submittedName>
</protein>
<dbReference type="InterPro" id="IPR007111">
    <property type="entry name" value="NACHT_NTPase"/>
</dbReference>